<dbReference type="Proteomes" id="UP000677082">
    <property type="component" value="Unassembled WGS sequence"/>
</dbReference>
<sequence length="210" mass="22358">MPGRYPAENGPNLIAMTDTAVPEPSLNAGEEEMLLFALARSRATFAWKTGGLDAAALGRAHPPSAMTLGGLIKHLALVEERYTIDFSGRPPGPPLSDADHDDPAWVWRTAADDSPEVLYGLWSGAVARSRAAMAAALADGGLDQPAKFTSDDNGNHPNLRRIVVDLHDEYARHVGHADLFREAIDGLTGEDPPQNVSVSTAETLPVTETS</sequence>
<gene>
    <name evidence="2" type="ORF">Ato02nite_058440</name>
</gene>
<dbReference type="SUPFAM" id="SSF109854">
    <property type="entry name" value="DinB/YfiT-like putative metalloenzymes"/>
    <property type="match status" value="1"/>
</dbReference>
<feature type="region of interest" description="Disordered" evidence="1">
    <location>
        <begin position="186"/>
        <end position="210"/>
    </location>
</feature>
<evidence type="ECO:0000313" key="3">
    <source>
        <dbReference type="Proteomes" id="UP000677082"/>
    </source>
</evidence>
<protein>
    <submittedName>
        <fullName evidence="2">Mini-circle protein</fullName>
    </submittedName>
</protein>
<organism evidence="2 3">
    <name type="scientific">Paractinoplanes toevensis</name>
    <dbReference type="NCBI Taxonomy" id="571911"/>
    <lineage>
        <taxon>Bacteria</taxon>
        <taxon>Bacillati</taxon>
        <taxon>Actinomycetota</taxon>
        <taxon>Actinomycetes</taxon>
        <taxon>Micromonosporales</taxon>
        <taxon>Micromonosporaceae</taxon>
        <taxon>Paractinoplanes</taxon>
    </lineage>
</organism>
<feature type="compositionally biased region" description="Polar residues" evidence="1">
    <location>
        <begin position="194"/>
        <end position="210"/>
    </location>
</feature>
<evidence type="ECO:0000313" key="2">
    <source>
        <dbReference type="EMBL" id="GIM94051.1"/>
    </source>
</evidence>
<dbReference type="Gene3D" id="1.20.120.450">
    <property type="entry name" value="dinb family like domain"/>
    <property type="match status" value="1"/>
</dbReference>
<dbReference type="EMBL" id="BOQN01000073">
    <property type="protein sequence ID" value="GIM94051.1"/>
    <property type="molecule type" value="Genomic_DNA"/>
</dbReference>
<dbReference type="InterPro" id="IPR007061">
    <property type="entry name" value="MST-like"/>
</dbReference>
<proteinExistence type="predicted"/>
<comment type="caution">
    <text evidence="2">The sequence shown here is derived from an EMBL/GenBank/DDBJ whole genome shotgun (WGS) entry which is preliminary data.</text>
</comment>
<evidence type="ECO:0000256" key="1">
    <source>
        <dbReference type="SAM" id="MobiDB-lite"/>
    </source>
</evidence>
<dbReference type="InterPro" id="IPR034660">
    <property type="entry name" value="DinB/YfiT-like"/>
</dbReference>
<keyword evidence="3" id="KW-1185">Reference proteome</keyword>
<name>A0A919TFQ9_9ACTN</name>
<accession>A0A919TFQ9</accession>
<reference evidence="2 3" key="1">
    <citation type="submission" date="2021-03" db="EMBL/GenBank/DDBJ databases">
        <title>Whole genome shotgun sequence of Actinoplanes toevensis NBRC 105298.</title>
        <authorList>
            <person name="Komaki H."/>
            <person name="Tamura T."/>
        </authorList>
    </citation>
    <scope>NUCLEOTIDE SEQUENCE [LARGE SCALE GENOMIC DNA]</scope>
    <source>
        <strain evidence="2 3">NBRC 105298</strain>
    </source>
</reference>
<dbReference type="Pfam" id="PF04978">
    <property type="entry name" value="MST"/>
    <property type="match status" value="1"/>
</dbReference>
<dbReference type="AlphaFoldDB" id="A0A919TFQ9"/>